<evidence type="ECO:0000313" key="2">
    <source>
        <dbReference type="Proteomes" id="UP001174936"/>
    </source>
</evidence>
<dbReference type="AlphaFoldDB" id="A0AA39YSV1"/>
<evidence type="ECO:0008006" key="3">
    <source>
        <dbReference type="Google" id="ProtNLM"/>
    </source>
</evidence>
<dbReference type="EMBL" id="JAULSV010000001">
    <property type="protein sequence ID" value="KAK0657977.1"/>
    <property type="molecule type" value="Genomic_DNA"/>
</dbReference>
<gene>
    <name evidence="1" type="ORF">B0T16DRAFT_315354</name>
</gene>
<proteinExistence type="predicted"/>
<dbReference type="Proteomes" id="UP001174936">
    <property type="component" value="Unassembled WGS sequence"/>
</dbReference>
<evidence type="ECO:0000313" key="1">
    <source>
        <dbReference type="EMBL" id="KAK0657977.1"/>
    </source>
</evidence>
<dbReference type="Pfam" id="PF15892">
    <property type="entry name" value="BNR_4"/>
    <property type="match status" value="1"/>
</dbReference>
<keyword evidence="2" id="KW-1185">Reference proteome</keyword>
<organism evidence="1 2">
    <name type="scientific">Cercophora newfieldiana</name>
    <dbReference type="NCBI Taxonomy" id="92897"/>
    <lineage>
        <taxon>Eukaryota</taxon>
        <taxon>Fungi</taxon>
        <taxon>Dikarya</taxon>
        <taxon>Ascomycota</taxon>
        <taxon>Pezizomycotina</taxon>
        <taxon>Sordariomycetes</taxon>
        <taxon>Sordariomycetidae</taxon>
        <taxon>Sordariales</taxon>
        <taxon>Lasiosphaeriaceae</taxon>
        <taxon>Cercophora</taxon>
    </lineage>
</organism>
<comment type="caution">
    <text evidence="1">The sequence shown here is derived from an EMBL/GenBank/DDBJ whole genome shotgun (WGS) entry which is preliminary data.</text>
</comment>
<reference evidence="1" key="1">
    <citation type="submission" date="2023-06" db="EMBL/GenBank/DDBJ databases">
        <title>Genome-scale phylogeny and comparative genomics of the fungal order Sordariales.</title>
        <authorList>
            <consortium name="Lawrence Berkeley National Laboratory"/>
            <person name="Hensen N."/>
            <person name="Bonometti L."/>
            <person name="Westerberg I."/>
            <person name="Brannstrom I.O."/>
            <person name="Guillou S."/>
            <person name="Cros-Aarteil S."/>
            <person name="Calhoun S."/>
            <person name="Haridas S."/>
            <person name="Kuo A."/>
            <person name="Mondo S."/>
            <person name="Pangilinan J."/>
            <person name="Riley R."/>
            <person name="Labutti K."/>
            <person name="Andreopoulos B."/>
            <person name="Lipzen A."/>
            <person name="Chen C."/>
            <person name="Yanf M."/>
            <person name="Daum C."/>
            <person name="Ng V."/>
            <person name="Clum A."/>
            <person name="Steindorff A."/>
            <person name="Ohm R."/>
            <person name="Martin F."/>
            <person name="Silar P."/>
            <person name="Natvig D."/>
            <person name="Lalanne C."/>
            <person name="Gautier V."/>
            <person name="Ament-Velasquez S.L."/>
            <person name="Kruys A."/>
            <person name="Hutchinson M.I."/>
            <person name="Powell A.J."/>
            <person name="Barry K."/>
            <person name="Miller A.N."/>
            <person name="Grigoriev I.V."/>
            <person name="Debuchy R."/>
            <person name="Gladieux P."/>
            <person name="Thoren M.H."/>
            <person name="Johannesson H."/>
        </authorList>
    </citation>
    <scope>NUCLEOTIDE SEQUENCE</scope>
    <source>
        <strain evidence="1">SMH2532-1</strain>
    </source>
</reference>
<accession>A0AA39YSV1</accession>
<sequence>MLAKPTITILGPDPSHRRCVLNGNAFQQDAIASFRGWQYAAFYSFLDAPEPLYIHLGRRKLPTGPWEVLLLKDYPQTTDDGHNTVQLGICPGDGSIHLSFDHHCDKLRYRISKPSVALDPPSYPWSPDLFFPTQEHLPGLPKTHTPFHYVTYPRFLPIPDSGELLFTLRDGKAGLGNDHLYLYARSPSESSYTFTYLGQYLTGRWSNPYIHGLDYRAGKVHVTWVWREWVCYKGWDDPADTQHKMQAGPNGAENNRDMCYAWSPDLGRTWKNSDGATIADLAKEETIDNDSKGITAFSIPKGSGLTNQEAQVVDGGGGVHVLNRDTLDGKVIWRHYHRSPDAGVWTKRPVCPAPGSARGKLAVTAGGDLYFILPDREKSELRILRGTSATGFSAYDEVWAGKGLSGEPLIDMSRLEDDGTLSVFLRMDFPGSEKRKNVVVLDFQL</sequence>
<protein>
    <recommendedName>
        <fullName evidence="3">Dockerin type 1</fullName>
    </recommendedName>
</protein>
<name>A0AA39YSV1_9PEZI</name>